<evidence type="ECO:0000256" key="1">
    <source>
        <dbReference type="SAM" id="MobiDB-lite"/>
    </source>
</evidence>
<accession>A0A9N9Y2Y3</accession>
<proteinExistence type="predicted"/>
<dbReference type="AlphaFoldDB" id="A0A9N9Y2Y3"/>
<organism evidence="2 3">
    <name type="scientific">Clonostachys byssicola</name>
    <dbReference type="NCBI Taxonomy" id="160290"/>
    <lineage>
        <taxon>Eukaryota</taxon>
        <taxon>Fungi</taxon>
        <taxon>Dikarya</taxon>
        <taxon>Ascomycota</taxon>
        <taxon>Pezizomycotina</taxon>
        <taxon>Sordariomycetes</taxon>
        <taxon>Hypocreomycetidae</taxon>
        <taxon>Hypocreales</taxon>
        <taxon>Bionectriaceae</taxon>
        <taxon>Clonostachys</taxon>
    </lineage>
</organism>
<sequence length="345" mass="39158">MWSKCIPDKEKGLAETNSVNELVQQKAWKDTLCIDPLLWTRAQCRLVSCQFKHDLVAQNRVFPPGWWAAPGLSNADVCKIHADVHGQLKTLDNKFKTLKQVLNENGFEALGDERDMPENIFVSSYRRELSFIYHDKSYAKVAADAIFTHTTGHNLAYVDLDYARSIRRQALGAAPPSFRAGQHASAFVGLEQPSPEKPRHDAEDPYIVALLIALAQKQRQDEDRRPRRQRNAATQGEPQTSRLRTKSKTPKPQINDTDTCYTVTVVAVPEKAKCLYCYTATFPMKFLQKLYEPSEYTPSDWVTISYFKAPMREKIHLVQMLIPTMELINSGRASIPPSEGHHTSL</sequence>
<evidence type="ECO:0000313" key="2">
    <source>
        <dbReference type="EMBL" id="CAG9986384.1"/>
    </source>
</evidence>
<gene>
    <name evidence="2" type="ORF">CBYS24578_00012661</name>
</gene>
<reference evidence="2" key="1">
    <citation type="submission" date="2021-10" db="EMBL/GenBank/DDBJ databases">
        <authorList>
            <person name="Piombo E."/>
        </authorList>
    </citation>
    <scope>NUCLEOTIDE SEQUENCE</scope>
</reference>
<keyword evidence="3" id="KW-1185">Reference proteome</keyword>
<dbReference type="OrthoDB" id="5343483at2759"/>
<dbReference type="Proteomes" id="UP000754883">
    <property type="component" value="Unassembled WGS sequence"/>
</dbReference>
<protein>
    <submittedName>
        <fullName evidence="2">Uncharacterized protein</fullName>
    </submittedName>
</protein>
<evidence type="ECO:0000313" key="3">
    <source>
        <dbReference type="Proteomes" id="UP000754883"/>
    </source>
</evidence>
<dbReference type="EMBL" id="CABFNO020001404">
    <property type="protein sequence ID" value="CAG9986384.1"/>
    <property type="molecule type" value="Genomic_DNA"/>
</dbReference>
<comment type="caution">
    <text evidence="2">The sequence shown here is derived from an EMBL/GenBank/DDBJ whole genome shotgun (WGS) entry which is preliminary data.</text>
</comment>
<feature type="region of interest" description="Disordered" evidence="1">
    <location>
        <begin position="218"/>
        <end position="255"/>
    </location>
</feature>
<name>A0A9N9Y2Y3_9HYPO</name>
<feature type="compositionally biased region" description="Polar residues" evidence="1">
    <location>
        <begin position="231"/>
        <end position="242"/>
    </location>
</feature>